<accession>A0A0B5F2L4</accession>
<keyword evidence="3" id="KW-1185">Reference proteome</keyword>
<proteinExistence type="predicted"/>
<name>A0A0B5F2L4_STRA4</name>
<dbReference type="AlphaFoldDB" id="A0A0B5F2L4"/>
<feature type="region of interest" description="Disordered" evidence="1">
    <location>
        <begin position="23"/>
        <end position="44"/>
    </location>
</feature>
<dbReference type="KEGG" id="sals:SLNWT_4760"/>
<evidence type="ECO:0000313" key="2">
    <source>
        <dbReference type="EMBL" id="AJE85136.1"/>
    </source>
</evidence>
<protein>
    <submittedName>
        <fullName evidence="2">Uncharacterized protein</fullName>
    </submittedName>
</protein>
<dbReference type="EMBL" id="CP010519">
    <property type="protein sequence ID" value="AJE85136.1"/>
    <property type="molecule type" value="Genomic_DNA"/>
</dbReference>
<evidence type="ECO:0000256" key="1">
    <source>
        <dbReference type="SAM" id="MobiDB-lite"/>
    </source>
</evidence>
<evidence type="ECO:0000313" key="3">
    <source>
        <dbReference type="Proteomes" id="UP000031523"/>
    </source>
</evidence>
<dbReference type="Proteomes" id="UP000031523">
    <property type="component" value="Chromosome"/>
</dbReference>
<reference evidence="2 3" key="1">
    <citation type="submission" date="2015-01" db="EMBL/GenBank/DDBJ databases">
        <title>Enhanced salinomycin production by adjusting the supply of polyketide extender units in Streptomyce albus DSM 41398.</title>
        <authorList>
            <person name="Lu C."/>
        </authorList>
    </citation>
    <scope>NUCLEOTIDE SEQUENCE [LARGE SCALE GENOMIC DNA]</scope>
    <source>
        <strain evidence="3">ATCC 21838 / DSM 41398 / FERM P-419 / JCM 4703 / NBRC 107858</strain>
    </source>
</reference>
<sequence>MPPEGFRTARHPLCIVVPRPREGTGLRRARPPRRCPEGLVPNCR</sequence>
<gene>
    <name evidence="2" type="ORF">SLNWT_4760</name>
</gene>
<organism evidence="2 3">
    <name type="scientific">Streptomyces albus (strain ATCC 21838 / DSM 41398 / FERM P-419 / JCM 4703 / NBRC 107858)</name>
    <dbReference type="NCBI Taxonomy" id="1081613"/>
    <lineage>
        <taxon>Bacteria</taxon>
        <taxon>Bacillati</taxon>
        <taxon>Actinomycetota</taxon>
        <taxon>Actinomycetes</taxon>
        <taxon>Kitasatosporales</taxon>
        <taxon>Streptomycetaceae</taxon>
        <taxon>Streptomyces</taxon>
    </lineage>
</organism>